<sequence length="602" mass="68322">MLFLIKNTWKILKGNVTELVVFLLCYHAASILIIYNFYSSSIDFALKKVGYSYITVENVIQFINNPISVMLIIANFLIMLLLIGFEIICLLENYRAVNHNVKLKAYDILLIGIFKTGKIIKEGNLVNLIPGLLILPFICIHFIIQEIANIKILNYLAQYVYDSFRYKEILYLIIAAIVIVSLLSAFIMPFVVLGEKNAKDAIIISFQVTRKKAKKSFRYLIQWNILLSAVILMIYGIAIVVAAFFVSLVYKEDVALANLLILCDWLKLIAGILSNIIGIAGNIAFIYSTYHLYRFHVAVEEIDELYDYTAITNHSLKKVTIMIGLFMVCVEGFYSYQMLEKSTTIAKEVLVTTQITAHRGGASYAPENTMAALKAAIEVKSDYAEIDVQETKDNVVVLLHDSNLKRTTGYNKFIWDVNYEEVEKLDAGIRFGRKFEGEKVPTLDEVIKYCKGKINLNIEIKSNGHNKNIVENVLKVIEENNAKDFCVITSMDYSLLSEVKEQEPSIITGYILKMAFGNFENKINADFLSIKHTYASKKVITAAHNSGKEVHVWTVNSRSDIERMKLLEVDNIITDRPVTVREVYASEKNGAGFIELLKIITR</sequence>
<keyword evidence="4" id="KW-1185">Reference proteome</keyword>
<dbReference type="Pfam" id="PF10110">
    <property type="entry name" value="GPDPase_memb"/>
    <property type="match status" value="1"/>
</dbReference>
<keyword evidence="1" id="KW-0812">Transmembrane</keyword>
<dbReference type="GO" id="GO:0006629">
    <property type="term" value="P:lipid metabolic process"/>
    <property type="evidence" value="ECO:0007669"/>
    <property type="project" value="InterPro"/>
</dbReference>
<dbReference type="OrthoDB" id="384721at2"/>
<dbReference type="SUPFAM" id="SSF51695">
    <property type="entry name" value="PLC-like phosphodiesterases"/>
    <property type="match status" value="1"/>
</dbReference>
<accession>A0A7V7UCZ8</accession>
<evidence type="ECO:0000256" key="1">
    <source>
        <dbReference type="SAM" id="Phobius"/>
    </source>
</evidence>
<dbReference type="EMBL" id="WAGX01000004">
    <property type="protein sequence ID" value="KAB1440150.1"/>
    <property type="molecule type" value="Genomic_DNA"/>
</dbReference>
<keyword evidence="1" id="KW-0472">Membrane</keyword>
<feature type="transmembrane region" description="Helical" evidence="1">
    <location>
        <begin position="125"/>
        <end position="144"/>
    </location>
</feature>
<dbReference type="PANTHER" id="PTHR46211">
    <property type="entry name" value="GLYCEROPHOSPHORYL DIESTER PHOSPHODIESTERASE"/>
    <property type="match status" value="1"/>
</dbReference>
<organism evidence="3 4">
    <name type="scientific">Candidatus Galacturonatibacter soehngenii</name>
    <dbReference type="NCBI Taxonomy" id="2307010"/>
    <lineage>
        <taxon>Bacteria</taxon>
        <taxon>Bacillati</taxon>
        <taxon>Bacillota</taxon>
        <taxon>Clostridia</taxon>
        <taxon>Lachnospirales</taxon>
        <taxon>Lachnospiraceae</taxon>
        <taxon>Candidatus Galacturonatibacter</taxon>
    </lineage>
</organism>
<feature type="transmembrane region" description="Helical" evidence="1">
    <location>
        <begin position="20"/>
        <end position="38"/>
    </location>
</feature>
<dbReference type="AlphaFoldDB" id="A0A7V7UCZ8"/>
<feature type="domain" description="GP-PDE" evidence="2">
    <location>
        <begin position="353"/>
        <end position="584"/>
    </location>
</feature>
<keyword evidence="1" id="KW-1133">Transmembrane helix</keyword>
<dbReference type="RefSeq" id="WP_151143546.1">
    <property type="nucleotide sequence ID" value="NZ_WAGX01000004.1"/>
</dbReference>
<evidence type="ECO:0000313" key="4">
    <source>
        <dbReference type="Proteomes" id="UP000461768"/>
    </source>
</evidence>
<evidence type="ECO:0000313" key="3">
    <source>
        <dbReference type="EMBL" id="KAB1440150.1"/>
    </source>
</evidence>
<dbReference type="Pfam" id="PF03009">
    <property type="entry name" value="GDPD"/>
    <property type="match status" value="1"/>
</dbReference>
<protein>
    <submittedName>
        <fullName evidence="3">Glycerophosphodiester phosphodiesterase</fullName>
    </submittedName>
</protein>
<dbReference type="PANTHER" id="PTHR46211:SF8">
    <property type="entry name" value="PHOSPHODIESTERASE"/>
    <property type="match status" value="1"/>
</dbReference>
<name>A0A7V7UCZ8_9FIRM</name>
<feature type="transmembrane region" description="Helical" evidence="1">
    <location>
        <begin position="169"/>
        <end position="193"/>
    </location>
</feature>
<evidence type="ECO:0000259" key="2">
    <source>
        <dbReference type="PROSITE" id="PS51704"/>
    </source>
</evidence>
<comment type="caution">
    <text evidence="3">The sequence shown here is derived from an EMBL/GenBank/DDBJ whole genome shotgun (WGS) entry which is preliminary data.</text>
</comment>
<dbReference type="InterPro" id="IPR018476">
    <property type="entry name" value="GlyceroP-diester-Pdiesterase_M"/>
</dbReference>
<proteinExistence type="predicted"/>
<feature type="transmembrane region" description="Helical" evidence="1">
    <location>
        <begin position="67"/>
        <end position="91"/>
    </location>
</feature>
<feature type="transmembrane region" description="Helical" evidence="1">
    <location>
        <begin position="220"/>
        <end position="245"/>
    </location>
</feature>
<feature type="transmembrane region" description="Helical" evidence="1">
    <location>
        <begin position="265"/>
        <end position="287"/>
    </location>
</feature>
<gene>
    <name evidence="3" type="ORF">F7O84_07170</name>
</gene>
<dbReference type="InterPro" id="IPR030395">
    <property type="entry name" value="GP_PDE_dom"/>
</dbReference>
<dbReference type="Gene3D" id="3.20.20.190">
    <property type="entry name" value="Phosphatidylinositol (PI) phosphodiesterase"/>
    <property type="match status" value="1"/>
</dbReference>
<feature type="transmembrane region" description="Helical" evidence="1">
    <location>
        <begin position="319"/>
        <end position="336"/>
    </location>
</feature>
<reference evidence="3 4" key="1">
    <citation type="submission" date="2019-09" db="EMBL/GenBank/DDBJ databases">
        <authorList>
            <person name="Valk L.C."/>
        </authorList>
    </citation>
    <scope>NUCLEOTIDE SEQUENCE [LARGE SCALE GENOMIC DNA]</scope>
    <source>
        <strain evidence="3">GalUA</strain>
    </source>
</reference>
<dbReference type="GO" id="GO:0008081">
    <property type="term" value="F:phosphoric diester hydrolase activity"/>
    <property type="evidence" value="ECO:0007669"/>
    <property type="project" value="InterPro"/>
</dbReference>
<dbReference type="CDD" id="cd08579">
    <property type="entry name" value="GDPD_memb_like"/>
    <property type="match status" value="1"/>
</dbReference>
<dbReference type="InterPro" id="IPR017946">
    <property type="entry name" value="PLC-like_Pdiesterase_TIM-brl"/>
</dbReference>
<dbReference type="PROSITE" id="PS51704">
    <property type="entry name" value="GP_PDE"/>
    <property type="match status" value="1"/>
</dbReference>
<dbReference type="Proteomes" id="UP000461768">
    <property type="component" value="Unassembled WGS sequence"/>
</dbReference>
<reference evidence="3 4" key="2">
    <citation type="submission" date="2020-02" db="EMBL/GenBank/DDBJ databases">
        <title>Candidatus Galacturonibacter soehngenii shows hetero-acetogenic catabolism of galacturonic acid but lacks a canonical carbon monoxide dehydrogenase/acetyl-CoA synthase complex.</title>
        <authorList>
            <person name="Diender M."/>
            <person name="Stouten G.R."/>
            <person name="Petersen J.F."/>
            <person name="Nielsen P.H."/>
            <person name="Dueholm M.S."/>
            <person name="Pronk J.T."/>
            <person name="Van Loosdrecht M.C.M."/>
        </authorList>
    </citation>
    <scope>NUCLEOTIDE SEQUENCE [LARGE SCALE GENOMIC DNA]</scope>
    <source>
        <strain evidence="3">GalUA</strain>
    </source>
</reference>